<evidence type="ECO:0000256" key="2">
    <source>
        <dbReference type="SAM" id="Phobius"/>
    </source>
</evidence>
<feature type="domain" description="Protein kinase" evidence="3">
    <location>
        <begin position="6"/>
        <end position="243"/>
    </location>
</feature>
<accession>A0A7K1L2F0</accession>
<gene>
    <name evidence="4" type="ORF">GNZ18_18490</name>
</gene>
<protein>
    <submittedName>
        <fullName evidence="4">Tetratricopeptide repeat protein</fullName>
    </submittedName>
</protein>
<feature type="transmembrane region" description="Helical" evidence="2">
    <location>
        <begin position="310"/>
        <end position="334"/>
    </location>
</feature>
<dbReference type="Gene3D" id="1.25.40.10">
    <property type="entry name" value="Tetratricopeptide repeat domain"/>
    <property type="match status" value="2"/>
</dbReference>
<dbReference type="SUPFAM" id="SSF56112">
    <property type="entry name" value="Protein kinase-like (PK-like)"/>
    <property type="match status" value="1"/>
</dbReference>
<dbReference type="Pfam" id="PF00069">
    <property type="entry name" value="Pkinase"/>
    <property type="match status" value="1"/>
</dbReference>
<dbReference type="Gene3D" id="3.30.200.20">
    <property type="entry name" value="Phosphorylase Kinase, domain 1"/>
    <property type="match status" value="1"/>
</dbReference>
<organism evidence="4 5">
    <name type="scientific">Actinomadura litoris</name>
    <dbReference type="NCBI Taxonomy" id="2678616"/>
    <lineage>
        <taxon>Bacteria</taxon>
        <taxon>Bacillati</taxon>
        <taxon>Actinomycetota</taxon>
        <taxon>Actinomycetes</taxon>
        <taxon>Streptosporangiales</taxon>
        <taxon>Thermomonosporaceae</taxon>
        <taxon>Actinomadura</taxon>
    </lineage>
</organism>
<dbReference type="Pfam" id="PF13424">
    <property type="entry name" value="TPR_12"/>
    <property type="match status" value="2"/>
</dbReference>
<sequence length="637" mass="67713">MNIDGYTVHEPLDRDGEGSVYRATDPEGREVTLRLLPPEMDTASRRRLERELRAAVRIPGFVVTFHTVDVAAAQPYIATPYPSGRTLREMVEESGPLQEEELRRLGRGLASALAAHRTDAPRPSVEPSNVVLAGGVPALVDFGITGAVTGDAAYIAPELLQGGQPTAQADTYALGCVLYYAATGRPPFQADSPAGLIDEIDGSAPDLSRVPAWLAVLLESALAREPSTRPTPAAMTANLEPPKRARAKRVKGAFAPDPATPGPEWLPAAAAHPSPKGAPFEWPAVWRLVMAALLLAVIPVAWALKAGRDALVIGLGLGAWLAVASLVVILLVQLRRWRRLAARRRAGPLNAEAARLIRGGHHRSAAAALRRILESLPPDDPQAVIARNNLGVALHGLGEVDAAHAALEDAVRRSSPEVRERVQANMAALQYERGVGGPEALRVSLPLVRRTSVPGKHGASGVVRGNLAVALHGSGRFDEAAEEAHEALNEALAYYGPDSPRTLVLQANLGAVLRDAGELRTAERMLRETFERCRVVLGGENARTLDAQSGLAAVLADIGRRDEALARLREVHDVRTRKLGPGHPATLKAVNNLGFLHLRDGDREAAAALFEDVLAAGTSSEAIIARAREGLAKAGRA</sequence>
<dbReference type="InterPro" id="IPR053137">
    <property type="entry name" value="NLR-like"/>
</dbReference>
<dbReference type="InterPro" id="IPR011009">
    <property type="entry name" value="Kinase-like_dom_sf"/>
</dbReference>
<dbReference type="PANTHER" id="PTHR46082:SF6">
    <property type="entry name" value="AAA+ ATPASE DOMAIN-CONTAINING PROTEIN-RELATED"/>
    <property type="match status" value="1"/>
</dbReference>
<dbReference type="Proteomes" id="UP000432015">
    <property type="component" value="Unassembled WGS sequence"/>
</dbReference>
<dbReference type="GO" id="GO:0005524">
    <property type="term" value="F:ATP binding"/>
    <property type="evidence" value="ECO:0007669"/>
    <property type="project" value="InterPro"/>
</dbReference>
<dbReference type="Gene3D" id="1.10.510.10">
    <property type="entry name" value="Transferase(Phosphotransferase) domain 1"/>
    <property type="match status" value="1"/>
</dbReference>
<dbReference type="PANTHER" id="PTHR46082">
    <property type="entry name" value="ATP/GTP-BINDING PROTEIN-RELATED"/>
    <property type="match status" value="1"/>
</dbReference>
<feature type="region of interest" description="Disordered" evidence="1">
    <location>
        <begin position="1"/>
        <end position="23"/>
    </location>
</feature>
<evidence type="ECO:0000313" key="4">
    <source>
        <dbReference type="EMBL" id="MUN38579.1"/>
    </source>
</evidence>
<dbReference type="CDD" id="cd14014">
    <property type="entry name" value="STKc_PknB_like"/>
    <property type="match status" value="1"/>
</dbReference>
<dbReference type="InterPro" id="IPR000719">
    <property type="entry name" value="Prot_kinase_dom"/>
</dbReference>
<evidence type="ECO:0000259" key="3">
    <source>
        <dbReference type="PROSITE" id="PS50011"/>
    </source>
</evidence>
<keyword evidence="2" id="KW-1133">Transmembrane helix</keyword>
<dbReference type="RefSeq" id="WP_156217755.1">
    <property type="nucleotide sequence ID" value="NZ_WOFH01000006.1"/>
</dbReference>
<dbReference type="AlphaFoldDB" id="A0A7K1L2F0"/>
<evidence type="ECO:0000313" key="5">
    <source>
        <dbReference type="Proteomes" id="UP000432015"/>
    </source>
</evidence>
<evidence type="ECO:0000256" key="1">
    <source>
        <dbReference type="SAM" id="MobiDB-lite"/>
    </source>
</evidence>
<dbReference type="Pfam" id="PF13374">
    <property type="entry name" value="TPR_10"/>
    <property type="match status" value="1"/>
</dbReference>
<dbReference type="InterPro" id="IPR011990">
    <property type="entry name" value="TPR-like_helical_dom_sf"/>
</dbReference>
<feature type="transmembrane region" description="Helical" evidence="2">
    <location>
        <begin position="284"/>
        <end position="304"/>
    </location>
</feature>
<dbReference type="SUPFAM" id="SSF48452">
    <property type="entry name" value="TPR-like"/>
    <property type="match status" value="1"/>
</dbReference>
<comment type="caution">
    <text evidence="4">The sequence shown here is derived from an EMBL/GenBank/DDBJ whole genome shotgun (WGS) entry which is preliminary data.</text>
</comment>
<dbReference type="SMART" id="SM00220">
    <property type="entry name" value="S_TKc"/>
    <property type="match status" value="1"/>
</dbReference>
<dbReference type="EMBL" id="WOFH01000006">
    <property type="protein sequence ID" value="MUN38579.1"/>
    <property type="molecule type" value="Genomic_DNA"/>
</dbReference>
<keyword evidence="2" id="KW-0812">Transmembrane</keyword>
<dbReference type="PROSITE" id="PS50011">
    <property type="entry name" value="PROTEIN_KINASE_DOM"/>
    <property type="match status" value="1"/>
</dbReference>
<dbReference type="GO" id="GO:0004672">
    <property type="term" value="F:protein kinase activity"/>
    <property type="evidence" value="ECO:0007669"/>
    <property type="project" value="InterPro"/>
</dbReference>
<keyword evidence="2" id="KW-0472">Membrane</keyword>
<name>A0A7K1L2F0_9ACTN</name>
<keyword evidence="5" id="KW-1185">Reference proteome</keyword>
<proteinExistence type="predicted"/>
<reference evidence="4 5" key="1">
    <citation type="submission" date="2019-11" db="EMBL/GenBank/DDBJ databases">
        <authorList>
            <person name="Cao P."/>
        </authorList>
    </citation>
    <scope>NUCLEOTIDE SEQUENCE [LARGE SCALE GENOMIC DNA]</scope>
    <source>
        <strain evidence="4 5">NEAU-AAG5</strain>
    </source>
</reference>